<feature type="compositionally biased region" description="Polar residues" evidence="14">
    <location>
        <begin position="1223"/>
        <end position="1232"/>
    </location>
</feature>
<dbReference type="Pfam" id="PF25435">
    <property type="entry name" value="PalB_C"/>
    <property type="match status" value="1"/>
</dbReference>
<dbReference type="InterPro" id="IPR051297">
    <property type="entry name" value="PalB/RIM13"/>
</dbReference>
<proteinExistence type="inferred from homology"/>
<keyword evidence="12" id="KW-0472">Membrane</keyword>
<feature type="compositionally biased region" description="Low complexity" evidence="14">
    <location>
        <begin position="1251"/>
        <end position="1276"/>
    </location>
</feature>
<dbReference type="CDD" id="cd00044">
    <property type="entry name" value="CysPc"/>
    <property type="match status" value="1"/>
</dbReference>
<evidence type="ECO:0000313" key="16">
    <source>
        <dbReference type="EMBL" id="KAF4236179.1"/>
    </source>
</evidence>
<evidence type="ECO:0000256" key="14">
    <source>
        <dbReference type="SAM" id="MobiDB-lite"/>
    </source>
</evidence>
<evidence type="ECO:0000256" key="7">
    <source>
        <dbReference type="ARBA" id="ARBA00022670"/>
    </source>
</evidence>
<dbReference type="SUPFAM" id="SSF49758">
    <property type="entry name" value="Calpain large subunit, middle domain (domain III)"/>
    <property type="match status" value="2"/>
</dbReference>
<dbReference type="Gene3D" id="1.20.58.80">
    <property type="entry name" value="Phosphotransferase system, lactose/cellobiose-type IIA subunit"/>
    <property type="match status" value="1"/>
</dbReference>
<dbReference type="InterPro" id="IPR036213">
    <property type="entry name" value="Calpain_III_sf"/>
</dbReference>
<keyword evidence="5" id="KW-0813">Transport</keyword>
<feature type="compositionally biased region" description="Low complexity" evidence="14">
    <location>
        <begin position="1174"/>
        <end position="1187"/>
    </location>
</feature>
<feature type="active site" evidence="13">
    <location>
        <position position="194"/>
    </location>
</feature>
<feature type="active site" evidence="13">
    <location>
        <position position="362"/>
    </location>
</feature>
<dbReference type="OrthoDB" id="167576at2759"/>
<dbReference type="InterPro" id="IPR007330">
    <property type="entry name" value="MIT_dom"/>
</dbReference>
<dbReference type="PROSITE" id="PS50203">
    <property type="entry name" value="CALPAIN_CAT"/>
    <property type="match status" value="1"/>
</dbReference>
<dbReference type="InterPro" id="IPR036181">
    <property type="entry name" value="MIT_dom_sf"/>
</dbReference>
<sequence length="1322" mass="145832">MSRPHASSQKTLIAHALKAERDVSAATSQRQALEAAIDAAEHYMKALSLAASTNDKQSLDAKCKEWLSRAEKIKEAKDWRSAIRVHERHAAELQTPVSTRTLTTREEIILLEGAKLNGFIFPPWAGPPSLEEFEPGEGGLLFIDKPDLHLSDKQKDIFDGWKRPSELLAHVGGDTSVMSVPEKTDLVQDILTDCSVVASLCATTSRSERGLDKRYLPVIYPCEYDTGHPRPSPSGRYILRFYFNGCFRKVVIDDRLPSSKTSRSLYVVDRNNPSFLWPALVEKAYLKLRGGYDFPGSNSGTDLWVLTGWIPEQVFLHHEDVTSDQIWRRLFRSFQYGDVLLTIGTGKLTEKEEEELGLVSEHDYAILDMKEFKGRRQMLVKNPWAGVDTASGRTENALESNAPHDRSSLSPGTFWMDCEMVFQNFENLYLNWNPSLFKYRQDIHFTWDLAAGKGVPGCFVKNPQFAVTSETGGTVWLLLGKHFRTIDRSGYSSCEDSQAGFISIYIFNADGKRVCLSDGALHRGPYVDSPNTLMRLEMPPRTTYTAVVSEESLPALSQNFTLSALSTSPVHVAPSQNKYTCVSKVQGSWMPSTAGGNAESARYPTNPQFALTLSNATDISILLESSDTELAIHAKLFFSNGKRVTRVRNRDIITDSGDYRRGAALAEKRNLDTGVYTIVCSTFAPDQLGRFTLWVSSMVPCEVKPLSSEAAGRRAVLSDIGVLPPGRDRMLAPLQVPRLTRIKFIARSRRSTIGSHPVGPSPVLMTVELGQGPYKEVLATSEDGDHSDAISGVRIEDFDLHPCLEDSRGVWIVLERIGGPGGQVEDHFEVEALAEERVEIGEWYSVLRSGTSIPKARYGARQHQNWSFNVIPALFMRPAPPPQQSPISPYPYSRCYNLFLSMTSNIPASLKSADIGRFAARAAQIERVKPVVAYWCNYWIANQIIERGLHRSDHEVEQYAMDLMEKLEQFRNENSDNDTVIDAVAANAYVEQFGLEVFNRADTTMRANKVTKQTADTFQAAATFLELCQIWNPLEPEIAAKIKFAKYHALRIVKAIKAGEDPNATNPVIKEGDQTEGPIVTVEDLEAQPAADLAPQTQQPTVEEVPDESERAERAMAQQSSMDESLHPSRSSSATRPQRTGDAFTIPDVPTSAPRTPGPETGHAAEQGSTLDLPSAPATIASSSSIPNLPDTPAGLGAHHHADSYSNSFHSFPPPSNLPSPPATFNQPSDLYNQPKPSAWAPSPPAQHHTAPVPVVSRPVQQPAPAAVPTVASSQSNSQGIDDQAIALAQKHARWAVSALTFDDVDTAIKELRNSLKYLGAE</sequence>
<feature type="active site" evidence="13">
    <location>
        <position position="382"/>
    </location>
</feature>
<dbReference type="Gene3D" id="2.60.120.380">
    <property type="match status" value="1"/>
</dbReference>
<evidence type="ECO:0000256" key="9">
    <source>
        <dbReference type="ARBA" id="ARBA00022801"/>
    </source>
</evidence>
<keyword evidence="10 13" id="KW-0788">Thiol protease</keyword>
<evidence type="ECO:0000256" key="5">
    <source>
        <dbReference type="ARBA" id="ARBA00022448"/>
    </source>
</evidence>
<evidence type="ECO:0000256" key="8">
    <source>
        <dbReference type="ARBA" id="ARBA00022753"/>
    </source>
</evidence>
<evidence type="ECO:0000256" key="11">
    <source>
        <dbReference type="ARBA" id="ARBA00022927"/>
    </source>
</evidence>
<organism evidence="16 17">
    <name type="scientific">Aspergillus fumigatiaffinis</name>
    <dbReference type="NCBI Taxonomy" id="340414"/>
    <lineage>
        <taxon>Eukaryota</taxon>
        <taxon>Fungi</taxon>
        <taxon>Dikarya</taxon>
        <taxon>Ascomycota</taxon>
        <taxon>Pezizomycotina</taxon>
        <taxon>Eurotiomycetes</taxon>
        <taxon>Eurotiomycetidae</taxon>
        <taxon>Eurotiales</taxon>
        <taxon>Aspergillaceae</taxon>
        <taxon>Aspergillus</taxon>
        <taxon>Aspergillus subgen. Fumigati</taxon>
    </lineage>
</organism>
<dbReference type="EMBL" id="JAAAPX010000054">
    <property type="protein sequence ID" value="KAF4236179.1"/>
    <property type="molecule type" value="Genomic_DNA"/>
</dbReference>
<evidence type="ECO:0000256" key="13">
    <source>
        <dbReference type="PROSITE-ProRule" id="PRU00239"/>
    </source>
</evidence>
<feature type="region of interest" description="Disordered" evidence="14">
    <location>
        <begin position="1090"/>
        <end position="1279"/>
    </location>
</feature>
<comment type="similarity">
    <text evidence="3">Belongs to the VTA1 family.</text>
</comment>
<dbReference type="InterPro" id="IPR039431">
    <property type="entry name" value="Vta1/CALS_N"/>
</dbReference>
<protein>
    <recommendedName>
        <fullName evidence="15">Calpain catalytic domain-containing protein</fullName>
    </recommendedName>
</protein>
<dbReference type="GO" id="GO:0010008">
    <property type="term" value="C:endosome membrane"/>
    <property type="evidence" value="ECO:0007669"/>
    <property type="project" value="UniProtKB-SubCell"/>
</dbReference>
<comment type="subcellular location">
    <subcellularLocation>
        <location evidence="2">Cytoplasm</location>
    </subcellularLocation>
    <subcellularLocation>
        <location evidence="1">Endosome membrane</location>
        <topology evidence="1">Peripheral membrane protein</topology>
    </subcellularLocation>
</comment>
<dbReference type="SMART" id="SM00230">
    <property type="entry name" value="CysPc"/>
    <property type="match status" value="1"/>
</dbReference>
<keyword evidence="17" id="KW-1185">Reference proteome</keyword>
<reference evidence="16" key="1">
    <citation type="journal article" date="2020" name="bioRxiv">
        <title>Genomic and phenotypic heterogeneity of clinical isolates of the human pathogens Aspergillus fumigatus, Aspergillus lentulus and Aspergillus fumigatiaffinis.</title>
        <authorList>
            <person name="dos Santos R.A.C."/>
            <person name="Steenwyk J.L."/>
            <person name="Rivero-Menendez O."/>
            <person name="Mead M.E."/>
            <person name="Silva L.P."/>
            <person name="Bastos R.W."/>
            <person name="Alastruey-Izquierdo A."/>
            <person name="Goldman G.H."/>
            <person name="Rokas A."/>
        </authorList>
    </citation>
    <scope>NUCLEOTIDE SEQUENCE</scope>
    <source>
        <strain evidence="16">CNM-CM6805</strain>
    </source>
</reference>
<dbReference type="PANTHER" id="PTHR46143">
    <property type="entry name" value="CALPAIN-7"/>
    <property type="match status" value="1"/>
</dbReference>
<evidence type="ECO:0000256" key="10">
    <source>
        <dbReference type="ARBA" id="ARBA00022807"/>
    </source>
</evidence>
<feature type="compositionally biased region" description="Polar residues" evidence="14">
    <location>
        <begin position="1117"/>
        <end position="1138"/>
    </location>
</feature>
<evidence type="ECO:0000256" key="1">
    <source>
        <dbReference type="ARBA" id="ARBA00004481"/>
    </source>
</evidence>
<comment type="similarity">
    <text evidence="4">Belongs to the peptidase C2 family. PalB/RIM13 subfamily.</text>
</comment>
<dbReference type="Gene3D" id="3.90.70.10">
    <property type="entry name" value="Cysteine proteinases"/>
    <property type="match status" value="1"/>
</dbReference>
<evidence type="ECO:0000256" key="4">
    <source>
        <dbReference type="ARBA" id="ARBA00010193"/>
    </source>
</evidence>
<dbReference type="CDD" id="cd02656">
    <property type="entry name" value="MIT"/>
    <property type="match status" value="1"/>
</dbReference>
<comment type="caution">
    <text evidence="16">The sequence shown here is derived from an EMBL/GenBank/DDBJ whole genome shotgun (WGS) entry which is preliminary data.</text>
</comment>
<reference evidence="16" key="2">
    <citation type="submission" date="2020-04" db="EMBL/GenBank/DDBJ databases">
        <authorList>
            <person name="Santos R.A.C."/>
            <person name="Steenwyk J.L."/>
            <person name="Rivero-Menendez O."/>
            <person name="Mead M.E."/>
            <person name="Silva L.P."/>
            <person name="Bastos R.W."/>
            <person name="Alastruey-Izquierdo A."/>
            <person name="Goldman G.H."/>
            <person name="Rokas A."/>
        </authorList>
    </citation>
    <scope>NUCLEOTIDE SEQUENCE</scope>
    <source>
        <strain evidence="16">CNM-CM6805</strain>
    </source>
</reference>
<dbReference type="InterPro" id="IPR041212">
    <property type="entry name" value="Vta1_C"/>
</dbReference>
<keyword evidence="6" id="KW-0963">Cytoplasm</keyword>
<dbReference type="InterPro" id="IPR038765">
    <property type="entry name" value="Papain-like_cys_pep_sf"/>
</dbReference>
<evidence type="ECO:0000256" key="2">
    <source>
        <dbReference type="ARBA" id="ARBA00004496"/>
    </source>
</evidence>
<evidence type="ECO:0000256" key="3">
    <source>
        <dbReference type="ARBA" id="ARBA00007895"/>
    </source>
</evidence>
<dbReference type="Proteomes" id="UP000653565">
    <property type="component" value="Unassembled WGS sequence"/>
</dbReference>
<name>A0A8H4GPH8_9EURO</name>
<dbReference type="GO" id="GO:0006508">
    <property type="term" value="P:proteolysis"/>
    <property type="evidence" value="ECO:0007669"/>
    <property type="project" value="UniProtKB-KW"/>
</dbReference>
<keyword evidence="8" id="KW-0967">Endosome</keyword>
<dbReference type="PANTHER" id="PTHR46143:SF1">
    <property type="entry name" value="CALPAIN-7"/>
    <property type="match status" value="1"/>
</dbReference>
<dbReference type="Gene3D" id="1.25.40.270">
    <property type="entry name" value="Vacuolar protein sorting-associated protein vta1"/>
    <property type="match status" value="1"/>
</dbReference>
<dbReference type="Pfam" id="PF18097">
    <property type="entry name" value="Vta1_C"/>
    <property type="match status" value="1"/>
</dbReference>
<dbReference type="InterPro" id="IPR022682">
    <property type="entry name" value="Calpain_domain_III"/>
</dbReference>
<dbReference type="InterPro" id="IPR001300">
    <property type="entry name" value="Peptidase_C2_calpain_cat"/>
</dbReference>
<dbReference type="Gene3D" id="1.20.5.420">
    <property type="entry name" value="Immunoglobulin FC, subunit C"/>
    <property type="match status" value="1"/>
</dbReference>
<keyword evidence="11" id="KW-0653">Protein transport</keyword>
<dbReference type="SUPFAM" id="SSF116846">
    <property type="entry name" value="MIT domain"/>
    <property type="match status" value="1"/>
</dbReference>
<evidence type="ECO:0000256" key="12">
    <source>
        <dbReference type="ARBA" id="ARBA00023136"/>
    </source>
</evidence>
<keyword evidence="7 13" id="KW-0645">Protease</keyword>
<evidence type="ECO:0000256" key="6">
    <source>
        <dbReference type="ARBA" id="ARBA00022490"/>
    </source>
</evidence>
<dbReference type="InterPro" id="IPR023175">
    <property type="entry name" value="Vta1/CALS_N_sf"/>
</dbReference>
<dbReference type="InterPro" id="IPR022683">
    <property type="entry name" value="Calpain_III"/>
</dbReference>
<accession>A0A8H4GPH8</accession>
<dbReference type="GO" id="GO:0015031">
    <property type="term" value="P:protein transport"/>
    <property type="evidence" value="ECO:0007669"/>
    <property type="project" value="UniProtKB-KW"/>
</dbReference>
<dbReference type="SMART" id="SM00720">
    <property type="entry name" value="calpain_III"/>
    <property type="match status" value="1"/>
</dbReference>
<dbReference type="Pfam" id="PF04652">
    <property type="entry name" value="Vta1"/>
    <property type="match status" value="1"/>
</dbReference>
<evidence type="ECO:0000259" key="15">
    <source>
        <dbReference type="PROSITE" id="PS50203"/>
    </source>
</evidence>
<dbReference type="GO" id="GO:0004198">
    <property type="term" value="F:calcium-dependent cysteine-type endopeptidase activity"/>
    <property type="evidence" value="ECO:0007669"/>
    <property type="project" value="InterPro"/>
</dbReference>
<feature type="domain" description="Calpain catalytic" evidence="15">
    <location>
        <begin position="118"/>
        <end position="434"/>
    </location>
</feature>
<feature type="compositionally biased region" description="Pro residues" evidence="14">
    <location>
        <begin position="1212"/>
        <end position="1222"/>
    </location>
</feature>
<evidence type="ECO:0000313" key="17">
    <source>
        <dbReference type="Proteomes" id="UP000653565"/>
    </source>
</evidence>
<dbReference type="SUPFAM" id="SSF54001">
    <property type="entry name" value="Cysteine proteinases"/>
    <property type="match status" value="1"/>
</dbReference>
<gene>
    <name evidence="16" type="ORF">CNMCM6805_007689</name>
</gene>
<dbReference type="Pfam" id="PF01067">
    <property type="entry name" value="Calpain_III"/>
    <property type="match status" value="1"/>
</dbReference>
<keyword evidence="9 13" id="KW-0378">Hydrolase</keyword>
<dbReference type="Pfam" id="PF00648">
    <property type="entry name" value="Peptidase_C2"/>
    <property type="match status" value="1"/>
</dbReference>
<dbReference type="SMART" id="SM00745">
    <property type="entry name" value="MIT"/>
    <property type="match status" value="1"/>
</dbReference>